<keyword evidence="1" id="KW-0812">Transmembrane</keyword>
<evidence type="ECO:0000256" key="1">
    <source>
        <dbReference type="SAM" id="Phobius"/>
    </source>
</evidence>
<feature type="transmembrane region" description="Helical" evidence="1">
    <location>
        <begin position="44"/>
        <end position="62"/>
    </location>
</feature>
<name>A0A1M4XW15_9FLAO</name>
<dbReference type="Proteomes" id="UP000184518">
    <property type="component" value="Unassembled WGS sequence"/>
</dbReference>
<dbReference type="AlphaFoldDB" id="A0A1M4XW15"/>
<organism evidence="2 3">
    <name type="scientific">Chryseobacterium arachidis</name>
    <dbReference type="NCBI Taxonomy" id="1416778"/>
    <lineage>
        <taxon>Bacteria</taxon>
        <taxon>Pseudomonadati</taxon>
        <taxon>Bacteroidota</taxon>
        <taxon>Flavobacteriia</taxon>
        <taxon>Flavobacteriales</taxon>
        <taxon>Weeksellaceae</taxon>
        <taxon>Chryseobacterium group</taxon>
        <taxon>Chryseobacterium</taxon>
    </lineage>
</organism>
<keyword evidence="3" id="KW-1185">Reference proteome</keyword>
<protein>
    <submittedName>
        <fullName evidence="2">Superinfection immunity protein</fullName>
    </submittedName>
</protein>
<dbReference type="STRING" id="1416778.SAMN05443633_102444"/>
<keyword evidence="1" id="KW-1133">Transmembrane helix</keyword>
<dbReference type="EMBL" id="FQUT01000002">
    <property type="protein sequence ID" value="SHE97767.1"/>
    <property type="molecule type" value="Genomic_DNA"/>
</dbReference>
<evidence type="ECO:0000313" key="3">
    <source>
        <dbReference type="Proteomes" id="UP000184518"/>
    </source>
</evidence>
<accession>A0A1M4XW15</accession>
<keyword evidence="1" id="KW-0472">Membrane</keyword>
<sequence>MIQILTVTTQQEEGGALFLKIILFVYFIPSMITLLRLPVLKFKFLVVLLINAFFGWTVYGWWLSFIKAVSSRKGF</sequence>
<feature type="transmembrane region" description="Helical" evidence="1">
    <location>
        <begin position="17"/>
        <end position="37"/>
    </location>
</feature>
<proteinExistence type="predicted"/>
<evidence type="ECO:0000313" key="2">
    <source>
        <dbReference type="EMBL" id="SHE97767.1"/>
    </source>
</evidence>
<dbReference type="OrthoDB" id="1264093at2"/>
<reference evidence="3" key="1">
    <citation type="submission" date="2016-11" db="EMBL/GenBank/DDBJ databases">
        <authorList>
            <person name="Varghese N."/>
            <person name="Submissions S."/>
        </authorList>
    </citation>
    <scope>NUCLEOTIDE SEQUENCE [LARGE SCALE GENOMIC DNA]</scope>
    <source>
        <strain evidence="3">DSM 27619</strain>
    </source>
</reference>
<gene>
    <name evidence="2" type="ORF">SAMN05443633_102444</name>
</gene>